<keyword evidence="5" id="KW-0723">Serine/threonine-protein kinase</keyword>
<accession>A0AAV2HLW1</accession>
<keyword evidence="14" id="KW-0175">Coiled coil</keyword>
<feature type="coiled-coil region" evidence="14">
    <location>
        <begin position="477"/>
        <end position="603"/>
    </location>
</feature>
<dbReference type="EMBL" id="CAXITT010000179">
    <property type="protein sequence ID" value="CAL1534687.1"/>
    <property type="molecule type" value="Genomic_DNA"/>
</dbReference>
<dbReference type="PANTHER" id="PTHR22988">
    <property type="entry name" value="MYOTONIC DYSTROPHY S/T KINASE-RELATED"/>
    <property type="match status" value="1"/>
</dbReference>
<dbReference type="InterPro" id="IPR050839">
    <property type="entry name" value="Rho-assoc_Ser/Thr_Kinase"/>
</dbReference>
<comment type="caution">
    <text evidence="18">The sequence shown here is derived from an EMBL/GenBank/DDBJ whole genome shotgun (WGS) entry which is preliminary data.</text>
</comment>
<keyword evidence="7" id="KW-0808">Transferase</keyword>
<dbReference type="InterPro" id="IPR017441">
    <property type="entry name" value="Protein_kinase_ATP_BS"/>
</dbReference>
<comment type="catalytic activity">
    <reaction evidence="12">
        <text>L-seryl-[protein] + ATP = O-phospho-L-seryl-[protein] + ADP + H(+)</text>
        <dbReference type="Rhea" id="RHEA:17989"/>
        <dbReference type="Rhea" id="RHEA-COMP:9863"/>
        <dbReference type="Rhea" id="RHEA-COMP:11604"/>
        <dbReference type="ChEBI" id="CHEBI:15378"/>
        <dbReference type="ChEBI" id="CHEBI:29999"/>
        <dbReference type="ChEBI" id="CHEBI:30616"/>
        <dbReference type="ChEBI" id="CHEBI:83421"/>
        <dbReference type="ChEBI" id="CHEBI:456216"/>
        <dbReference type="EC" id="2.7.11.1"/>
    </reaction>
</comment>
<dbReference type="SMART" id="SM00133">
    <property type="entry name" value="S_TK_X"/>
    <property type="match status" value="1"/>
</dbReference>
<evidence type="ECO:0000256" key="3">
    <source>
        <dbReference type="ARBA" id="ARBA00012513"/>
    </source>
</evidence>
<evidence type="ECO:0000256" key="1">
    <source>
        <dbReference type="ARBA" id="ARBA00001946"/>
    </source>
</evidence>
<dbReference type="InterPro" id="IPR000961">
    <property type="entry name" value="AGC-kinase_C"/>
</dbReference>
<keyword evidence="9" id="KW-0418">Kinase</keyword>
<feature type="coiled-coil region" evidence="14">
    <location>
        <begin position="668"/>
        <end position="998"/>
    </location>
</feature>
<comment type="subcellular location">
    <subcellularLocation>
        <location evidence="2">Cytoplasm</location>
    </subcellularLocation>
</comment>
<dbReference type="InterPro" id="IPR011009">
    <property type="entry name" value="Kinase-like_dom_sf"/>
</dbReference>
<evidence type="ECO:0000256" key="9">
    <source>
        <dbReference type="ARBA" id="ARBA00022777"/>
    </source>
</evidence>
<dbReference type="GO" id="GO:0005524">
    <property type="term" value="F:ATP binding"/>
    <property type="evidence" value="ECO:0007669"/>
    <property type="project" value="UniProtKB-UniRule"/>
</dbReference>
<keyword evidence="10 13" id="KW-0067">ATP-binding</keyword>
<feature type="region of interest" description="Disordered" evidence="15">
    <location>
        <begin position="377"/>
        <end position="398"/>
    </location>
</feature>
<evidence type="ECO:0000256" key="6">
    <source>
        <dbReference type="ARBA" id="ARBA00022553"/>
    </source>
</evidence>
<dbReference type="InterPro" id="IPR000719">
    <property type="entry name" value="Prot_kinase_dom"/>
</dbReference>
<feature type="domain" description="Protein kinase" evidence="16">
    <location>
        <begin position="46"/>
        <end position="312"/>
    </location>
</feature>
<dbReference type="GO" id="GO:0005856">
    <property type="term" value="C:cytoskeleton"/>
    <property type="evidence" value="ECO:0007669"/>
    <property type="project" value="TreeGrafter"/>
</dbReference>
<reference evidence="18 19" key="1">
    <citation type="submission" date="2024-04" db="EMBL/GenBank/DDBJ databases">
        <authorList>
            <consortium name="Genoscope - CEA"/>
            <person name="William W."/>
        </authorList>
    </citation>
    <scope>NUCLEOTIDE SEQUENCE [LARGE SCALE GENOMIC DNA]</scope>
</reference>
<evidence type="ECO:0000256" key="8">
    <source>
        <dbReference type="ARBA" id="ARBA00022741"/>
    </source>
</evidence>
<dbReference type="FunFam" id="1.10.510.10:FF:000751">
    <property type="entry name" value="Non-specific serine/threonine protein kinase"/>
    <property type="match status" value="1"/>
</dbReference>
<dbReference type="InterPro" id="IPR008271">
    <property type="entry name" value="Ser/Thr_kinase_AS"/>
</dbReference>
<dbReference type="Gene3D" id="1.10.510.10">
    <property type="entry name" value="Transferase(Phosphotransferase) domain 1"/>
    <property type="match status" value="1"/>
</dbReference>
<dbReference type="EC" id="2.7.11.1" evidence="3"/>
<feature type="compositionally biased region" description="Polar residues" evidence="15">
    <location>
        <begin position="379"/>
        <end position="390"/>
    </location>
</feature>
<dbReference type="SMART" id="SM00220">
    <property type="entry name" value="S_TKc"/>
    <property type="match status" value="1"/>
</dbReference>
<evidence type="ECO:0000313" key="18">
    <source>
        <dbReference type="EMBL" id="CAL1534687.1"/>
    </source>
</evidence>
<protein>
    <recommendedName>
        <fullName evidence="3">non-specific serine/threonine protein kinase</fullName>
        <ecNumber evidence="3">2.7.11.1</ecNumber>
    </recommendedName>
</protein>
<dbReference type="FunFam" id="3.30.200.20:FF:000017">
    <property type="entry name" value="Non-specific serine/threonine protein kinase"/>
    <property type="match status" value="1"/>
</dbReference>
<evidence type="ECO:0000313" key="19">
    <source>
        <dbReference type="Proteomes" id="UP001497497"/>
    </source>
</evidence>
<dbReference type="Proteomes" id="UP001497497">
    <property type="component" value="Unassembled WGS sequence"/>
</dbReference>
<dbReference type="SUPFAM" id="SSF56112">
    <property type="entry name" value="Protein kinase-like (PK-like)"/>
    <property type="match status" value="1"/>
</dbReference>
<evidence type="ECO:0000256" key="11">
    <source>
        <dbReference type="ARBA" id="ARBA00047899"/>
    </source>
</evidence>
<dbReference type="PANTHER" id="PTHR22988:SF71">
    <property type="entry name" value="CITRON RHO-INTERACTING KINASE"/>
    <property type="match status" value="1"/>
</dbReference>
<dbReference type="AlphaFoldDB" id="A0AAV2HLW1"/>
<evidence type="ECO:0000256" key="12">
    <source>
        <dbReference type="ARBA" id="ARBA00048679"/>
    </source>
</evidence>
<feature type="binding site" evidence="13">
    <location>
        <position position="75"/>
    </location>
    <ligand>
        <name>ATP</name>
        <dbReference type="ChEBI" id="CHEBI:30616"/>
    </ligand>
</feature>
<comment type="catalytic activity">
    <reaction evidence="11">
        <text>L-threonyl-[protein] + ATP = O-phospho-L-threonyl-[protein] + ADP + H(+)</text>
        <dbReference type="Rhea" id="RHEA:46608"/>
        <dbReference type="Rhea" id="RHEA-COMP:11060"/>
        <dbReference type="Rhea" id="RHEA-COMP:11605"/>
        <dbReference type="ChEBI" id="CHEBI:15378"/>
        <dbReference type="ChEBI" id="CHEBI:30013"/>
        <dbReference type="ChEBI" id="CHEBI:30616"/>
        <dbReference type="ChEBI" id="CHEBI:61977"/>
        <dbReference type="ChEBI" id="CHEBI:456216"/>
        <dbReference type="EC" id="2.7.11.1"/>
    </reaction>
</comment>
<feature type="domain" description="AGC-kinase C-terminal" evidence="17">
    <location>
        <begin position="313"/>
        <end position="383"/>
    </location>
</feature>
<evidence type="ECO:0000259" key="16">
    <source>
        <dbReference type="PROSITE" id="PS50011"/>
    </source>
</evidence>
<evidence type="ECO:0000259" key="17">
    <source>
        <dbReference type="PROSITE" id="PS51285"/>
    </source>
</evidence>
<keyword evidence="4" id="KW-0963">Cytoplasm</keyword>
<gene>
    <name evidence="18" type="ORF">GSLYS_00008647001</name>
</gene>
<evidence type="ECO:0000256" key="13">
    <source>
        <dbReference type="PROSITE-ProRule" id="PRU10141"/>
    </source>
</evidence>
<dbReference type="PROSITE" id="PS51285">
    <property type="entry name" value="AGC_KINASE_CTER"/>
    <property type="match status" value="1"/>
</dbReference>
<comment type="cofactor">
    <cofactor evidence="1">
        <name>Mg(2+)</name>
        <dbReference type="ChEBI" id="CHEBI:18420"/>
    </cofactor>
</comment>
<sequence>MDGFLALYDECTNDNLLKKRAVSSFVKKFNSAVFCSKRKRKKASDFEVKAIIGRGHFGEVQVVREKSTDAVFAMKVLRKSDLLAQPEISCFEEERDIMGTSLSPWITELHYAFQDSINLYLVMDFHAGGDLLSLLSRHDEIFEEDMAKFYIAEMAIAINSLHEMGYLHRDIKPENILLDCTGHIKLADFGSAAKLNEEKMVSSHMPVGTPDYVAPELLLSMNKVKQQITYGPEVDWWSLGICAYEMLFGATPFTNDHGSMVSTYANIMNFKNILKFPADSNVSDKAKDLIEKLLTDSKSRLSWFEIKAHPFFQGMNWDTIREGEAPYVPSIHGLDDTSHFDEVEQVKRQPNVEALLPQRDFSGKDLPFVGFTFSKDSKSTGSRFMGSPTTSSSSESDLNNSNLLNKGCLVDQSSSSASLADMDKLTLEILAEKDQEIEKLRRLLHLDDGNVIPAEARCISLIEKWNSMDSEIRMIEDELLEVKMEEMKAEIILLETEQEKLSSQLRVKEHHLAKTIEALNDANAKLQNTQKMMDREKRKSREAHHKDFMLLELRNESWESLLQSKQATIDELSARLRDLEELVEAYEDSEEKQATEVHQLQQKLNTSLQDLSTFTLTNVRMSGGTGEAEVELDNLHHAMCPSKKKLTLHVTLKAGRCSFSDNKTLIKLQALQKMVDKYAESARDWREKEEELNAKINSLELDNHTLKQKEGMGRKMKDSLMEKVTSYQLEVEAQKSIIKELQETMRSYLNKSSNYSDSDRKLKEVQQSKLDLESELMSVKEESEKTRLSALHKTKQMEEAIKKLEEQRALAQDYKNRYDCQVELTEVKVRSLEDELAKVTSDRQRLERREETLTTQVETLQSLLDDRTLEMEKLERRNTDIQTHLQQLQQRNTDLQVQIESLQKASSKNDAQEKSKAELGFQVSRLQQQNADLEHRITTALREKQGLEDKVTISERDKERLMRRIERLETLEKDRHELESRVEKMATLEREKRRLEIKVELIF</sequence>
<evidence type="ECO:0000256" key="10">
    <source>
        <dbReference type="ARBA" id="ARBA00022840"/>
    </source>
</evidence>
<keyword evidence="8 13" id="KW-0547">Nucleotide-binding</keyword>
<proteinExistence type="predicted"/>
<dbReference type="GO" id="GO:0004674">
    <property type="term" value="F:protein serine/threonine kinase activity"/>
    <property type="evidence" value="ECO:0007669"/>
    <property type="project" value="UniProtKB-KW"/>
</dbReference>
<dbReference type="PROSITE" id="PS00107">
    <property type="entry name" value="PROTEIN_KINASE_ATP"/>
    <property type="match status" value="1"/>
</dbReference>
<name>A0AAV2HLW1_LYMST</name>
<keyword evidence="19" id="KW-1185">Reference proteome</keyword>
<organism evidence="18 19">
    <name type="scientific">Lymnaea stagnalis</name>
    <name type="common">Great pond snail</name>
    <name type="synonym">Helix stagnalis</name>
    <dbReference type="NCBI Taxonomy" id="6523"/>
    <lineage>
        <taxon>Eukaryota</taxon>
        <taxon>Metazoa</taxon>
        <taxon>Spiralia</taxon>
        <taxon>Lophotrochozoa</taxon>
        <taxon>Mollusca</taxon>
        <taxon>Gastropoda</taxon>
        <taxon>Heterobranchia</taxon>
        <taxon>Euthyneura</taxon>
        <taxon>Panpulmonata</taxon>
        <taxon>Hygrophila</taxon>
        <taxon>Lymnaeoidea</taxon>
        <taxon>Lymnaeidae</taxon>
        <taxon>Lymnaea</taxon>
    </lineage>
</organism>
<evidence type="ECO:0000256" key="7">
    <source>
        <dbReference type="ARBA" id="ARBA00022679"/>
    </source>
</evidence>
<evidence type="ECO:0000256" key="4">
    <source>
        <dbReference type="ARBA" id="ARBA00022490"/>
    </source>
</evidence>
<evidence type="ECO:0000256" key="2">
    <source>
        <dbReference type="ARBA" id="ARBA00004496"/>
    </source>
</evidence>
<dbReference type="GO" id="GO:0031032">
    <property type="term" value="P:actomyosin structure organization"/>
    <property type="evidence" value="ECO:0007669"/>
    <property type="project" value="TreeGrafter"/>
</dbReference>
<dbReference type="Gene3D" id="3.30.200.20">
    <property type="entry name" value="Phosphorylase Kinase, domain 1"/>
    <property type="match status" value="1"/>
</dbReference>
<evidence type="ECO:0000256" key="5">
    <source>
        <dbReference type="ARBA" id="ARBA00022527"/>
    </source>
</evidence>
<keyword evidence="6" id="KW-0597">Phosphoprotein</keyword>
<dbReference type="PROSITE" id="PS50011">
    <property type="entry name" value="PROTEIN_KINASE_DOM"/>
    <property type="match status" value="1"/>
</dbReference>
<dbReference type="Pfam" id="PF00069">
    <property type="entry name" value="Pkinase"/>
    <property type="match status" value="1"/>
</dbReference>
<dbReference type="GO" id="GO:0005737">
    <property type="term" value="C:cytoplasm"/>
    <property type="evidence" value="ECO:0007669"/>
    <property type="project" value="UniProtKB-SubCell"/>
</dbReference>
<dbReference type="PROSITE" id="PS00108">
    <property type="entry name" value="PROTEIN_KINASE_ST"/>
    <property type="match status" value="1"/>
</dbReference>
<evidence type="ECO:0000256" key="15">
    <source>
        <dbReference type="SAM" id="MobiDB-lite"/>
    </source>
</evidence>
<evidence type="ECO:0000256" key="14">
    <source>
        <dbReference type="SAM" id="Coils"/>
    </source>
</evidence>